<evidence type="ECO:0000313" key="1">
    <source>
        <dbReference type="EMBL" id="KUM48898.1"/>
    </source>
</evidence>
<keyword evidence="1" id="KW-0496">Mitochondrion</keyword>
<comment type="caution">
    <text evidence="1">The sequence shown here is derived from an EMBL/GenBank/DDBJ whole genome shotgun (WGS) entry which is preliminary data.</text>
</comment>
<proteinExistence type="predicted"/>
<geneLocation type="mitochondrion" evidence="1"/>
<protein>
    <submittedName>
        <fullName evidence="1">Uncharacterized protein</fullName>
    </submittedName>
</protein>
<organism evidence="1">
    <name type="scientific">Picea glauca</name>
    <name type="common">White spruce</name>
    <name type="synonym">Pinus glauca</name>
    <dbReference type="NCBI Taxonomy" id="3330"/>
    <lineage>
        <taxon>Eukaryota</taxon>
        <taxon>Viridiplantae</taxon>
        <taxon>Streptophyta</taxon>
        <taxon>Embryophyta</taxon>
        <taxon>Tracheophyta</taxon>
        <taxon>Spermatophyta</taxon>
        <taxon>Pinopsida</taxon>
        <taxon>Pinidae</taxon>
        <taxon>Conifers I</taxon>
        <taxon>Pinales</taxon>
        <taxon>Pinaceae</taxon>
        <taxon>Picea</taxon>
    </lineage>
</organism>
<name>A0A101M0Y8_PICGL</name>
<dbReference type="AlphaFoldDB" id="A0A101M0Y8"/>
<accession>A0A101M0Y8</accession>
<reference evidence="1" key="1">
    <citation type="journal article" date="2015" name="Genome Biol. Evol.">
        <title>Organellar Genomes of White Spruce (Picea glauca): Assembly and Annotation.</title>
        <authorList>
            <person name="Jackman S.D."/>
            <person name="Warren R.L."/>
            <person name="Gibb E.A."/>
            <person name="Vandervalk B.P."/>
            <person name="Mohamadi H."/>
            <person name="Chu J."/>
            <person name="Raymond A."/>
            <person name="Pleasance S."/>
            <person name="Coope R."/>
            <person name="Wildung M.R."/>
            <person name="Ritland C.E."/>
            <person name="Bousquet J."/>
            <person name="Jones S.J."/>
            <person name="Bohlmann J."/>
            <person name="Birol I."/>
        </authorList>
    </citation>
    <scope>NUCLEOTIDE SEQUENCE [LARGE SCALE GENOMIC DNA]</scope>
    <source>
        <tissue evidence="1">Flushing bud</tissue>
    </source>
</reference>
<gene>
    <name evidence="1" type="ORF">ABT39_MTgene4234</name>
</gene>
<sequence>MDGLNLFLACLLDGWREGGGSMVRLLLEWLAG</sequence>
<dbReference type="EMBL" id="LKAM01000004">
    <property type="protein sequence ID" value="KUM48898.1"/>
    <property type="molecule type" value="Genomic_DNA"/>
</dbReference>